<accession>A0A804IB36</accession>
<dbReference type="Gramene" id="Ma03_t11850.1">
    <property type="protein sequence ID" value="Ma03_p11850.1"/>
    <property type="gene ID" value="Ma03_g11850"/>
</dbReference>
<proteinExistence type="predicted"/>
<evidence type="ECO:0000313" key="4">
    <source>
        <dbReference type="Proteomes" id="UP000012960"/>
    </source>
</evidence>
<evidence type="ECO:0000313" key="3">
    <source>
        <dbReference type="EnsemblPlants" id="Ma03_p11850.1"/>
    </source>
</evidence>
<evidence type="ECO:0000313" key="2">
    <source>
        <dbReference type="EMBL" id="CAG1849886.1"/>
    </source>
</evidence>
<dbReference type="InParanoid" id="A0A804IB36"/>
<gene>
    <name evidence="2" type="ORF">GSMUA_214720.1</name>
</gene>
<keyword evidence="1" id="KW-0472">Membrane</keyword>
<feature type="transmembrane region" description="Helical" evidence="1">
    <location>
        <begin position="55"/>
        <end position="73"/>
    </location>
</feature>
<reference evidence="3" key="2">
    <citation type="submission" date="2021-05" db="UniProtKB">
        <authorList>
            <consortium name="EnsemblPlants"/>
        </authorList>
    </citation>
    <scope>IDENTIFICATION</scope>
    <source>
        <strain evidence="3">subsp. malaccensis</strain>
    </source>
</reference>
<keyword evidence="1" id="KW-1133">Transmembrane helix</keyword>
<protein>
    <submittedName>
        <fullName evidence="2">(wild Malaysian banana) hypothetical protein</fullName>
    </submittedName>
</protein>
<sequence length="76" mass="8643">MRDLDMATSALMCVLSFDDDVFVCWYFLSTNLYWLAHQWARRCAWPTEAGHCAQVPGTVMLLALLLCSTLSLLSRL</sequence>
<dbReference type="EMBL" id="HG996468">
    <property type="protein sequence ID" value="CAG1849886.1"/>
    <property type="molecule type" value="Genomic_DNA"/>
</dbReference>
<organism evidence="3 4">
    <name type="scientific">Musa acuminata subsp. malaccensis</name>
    <name type="common">Wild banana</name>
    <name type="synonym">Musa malaccensis</name>
    <dbReference type="NCBI Taxonomy" id="214687"/>
    <lineage>
        <taxon>Eukaryota</taxon>
        <taxon>Viridiplantae</taxon>
        <taxon>Streptophyta</taxon>
        <taxon>Embryophyta</taxon>
        <taxon>Tracheophyta</taxon>
        <taxon>Spermatophyta</taxon>
        <taxon>Magnoliopsida</taxon>
        <taxon>Liliopsida</taxon>
        <taxon>Zingiberales</taxon>
        <taxon>Musaceae</taxon>
        <taxon>Musa</taxon>
    </lineage>
</organism>
<dbReference type="EnsemblPlants" id="Ma03_t11850.1">
    <property type="protein sequence ID" value="Ma03_p11850.1"/>
    <property type="gene ID" value="Ma03_g11850"/>
</dbReference>
<keyword evidence="4" id="KW-1185">Reference proteome</keyword>
<reference evidence="2" key="1">
    <citation type="submission" date="2021-03" db="EMBL/GenBank/DDBJ databases">
        <authorList>
            <consortium name="Genoscope - CEA"/>
            <person name="William W."/>
        </authorList>
    </citation>
    <scope>NUCLEOTIDE SEQUENCE</scope>
    <source>
        <strain evidence="2">Doubled-haploid Pahang</strain>
    </source>
</reference>
<evidence type="ECO:0000256" key="1">
    <source>
        <dbReference type="SAM" id="Phobius"/>
    </source>
</evidence>
<keyword evidence="1" id="KW-0812">Transmembrane</keyword>
<name>A0A804IB36_MUSAM</name>
<dbReference type="Proteomes" id="UP000012960">
    <property type="component" value="Unplaced"/>
</dbReference>
<dbReference type="AlphaFoldDB" id="A0A804IB36"/>